<feature type="repeat" description="ANK" evidence="3">
    <location>
        <begin position="96"/>
        <end position="128"/>
    </location>
</feature>
<feature type="repeat" description="ANK" evidence="3">
    <location>
        <begin position="62"/>
        <end position="94"/>
    </location>
</feature>
<dbReference type="PROSITE" id="PS50088">
    <property type="entry name" value="ANK_REPEAT"/>
    <property type="match status" value="7"/>
</dbReference>
<evidence type="ECO:0000313" key="6">
    <source>
        <dbReference type="EMBL" id="MBB5056858.1"/>
    </source>
</evidence>
<dbReference type="PANTHER" id="PTHR24189">
    <property type="entry name" value="MYOTROPHIN"/>
    <property type="match status" value="1"/>
</dbReference>
<feature type="signal peptide" evidence="5">
    <location>
        <begin position="1"/>
        <end position="23"/>
    </location>
</feature>
<organism evidence="6 7">
    <name type="scientific">Granulicella aggregans</name>
    <dbReference type="NCBI Taxonomy" id="474949"/>
    <lineage>
        <taxon>Bacteria</taxon>
        <taxon>Pseudomonadati</taxon>
        <taxon>Acidobacteriota</taxon>
        <taxon>Terriglobia</taxon>
        <taxon>Terriglobales</taxon>
        <taxon>Acidobacteriaceae</taxon>
        <taxon>Granulicella</taxon>
    </lineage>
</organism>
<feature type="region of interest" description="Disordered" evidence="4">
    <location>
        <begin position="587"/>
        <end position="621"/>
    </location>
</feature>
<keyword evidence="7" id="KW-1185">Reference proteome</keyword>
<evidence type="ECO:0000256" key="5">
    <source>
        <dbReference type="SAM" id="SignalP"/>
    </source>
</evidence>
<keyword evidence="2 3" id="KW-0040">ANK repeat</keyword>
<keyword evidence="5" id="KW-0732">Signal</keyword>
<feature type="repeat" description="ANK" evidence="3">
    <location>
        <begin position="305"/>
        <end position="337"/>
    </location>
</feature>
<proteinExistence type="predicted"/>
<dbReference type="PANTHER" id="PTHR24189:SF50">
    <property type="entry name" value="ANKYRIN REPEAT AND SOCS BOX PROTEIN 2"/>
    <property type="match status" value="1"/>
</dbReference>
<dbReference type="SUPFAM" id="SSF48403">
    <property type="entry name" value="Ankyrin repeat"/>
    <property type="match status" value="2"/>
</dbReference>
<evidence type="ECO:0000313" key="7">
    <source>
        <dbReference type="Proteomes" id="UP000540989"/>
    </source>
</evidence>
<gene>
    <name evidence="6" type="ORF">HDF16_001543</name>
</gene>
<reference evidence="6 7" key="1">
    <citation type="submission" date="2020-08" db="EMBL/GenBank/DDBJ databases">
        <title>Genomic Encyclopedia of Type Strains, Phase IV (KMG-V): Genome sequencing to study the core and pangenomes of soil and plant-associated prokaryotes.</title>
        <authorList>
            <person name="Whitman W."/>
        </authorList>
    </citation>
    <scope>NUCLEOTIDE SEQUENCE [LARGE SCALE GENOMIC DNA]</scope>
    <source>
        <strain evidence="6 7">M8UP14</strain>
    </source>
</reference>
<sequence>MIQRRFNLATPMLALLLAPASLAADTAAQPDIRLPEAVKSGDALQVKKLLRAHVAVDSPEGDGTTALHWAVTTDNLALAELLLASHANVDAETRLAGLTPLHLAAQSGNAPMVELLVKHGVLVNKANGHGTTPLMMAAASGSAAAVTALVEHGADVNLREHVHEQTALMFAANLDRADAIKVLIAHGADPNASSKVVEIPKINFREMKAEGKKTDGKTEKASDSVASKEEDTGKVSKKEATARAEGIRADATKPDYKEPPVEKSAAIAKSDGAKPGAAKADAPKEDELIAAYRKAAAERNAKVMGGMTPLLYAAREGNLAAATALLDGGAKIDEVSGSEHSTPLVLAIANGHYDFAKLMIDRGANVNLANDMGVAPLYATIDVRWPPHEWSAEPIVDQEKTDYLTLMKLLLAKGANPNAQIKKQVWSRILSENRNWIDPTGSTPFWRAAQADDVKAMEVLKAGGADPKMPSKIGTTPLMVAAGLGWSANYSTTSPTRLAAIEYCMSQGADVNAKDILGYTPLHGAAFVGDLKNIQYLVDHGAKIDAKTKAGDTVADLANGPFEKSLPNPEAVTLLVKLGSVNSNNCRSSDCVPPVKEDKKPVVAEVKDPKKPAAGKASSDR</sequence>
<feature type="repeat" description="ANK" evidence="3">
    <location>
        <begin position="163"/>
        <end position="195"/>
    </location>
</feature>
<dbReference type="Pfam" id="PF12796">
    <property type="entry name" value="Ank_2"/>
    <property type="match status" value="4"/>
</dbReference>
<feature type="repeat" description="ANK" evidence="3">
    <location>
        <begin position="339"/>
        <end position="371"/>
    </location>
</feature>
<dbReference type="RefSeq" id="WP_184215122.1">
    <property type="nucleotide sequence ID" value="NZ_JACHIP010000002.1"/>
</dbReference>
<evidence type="ECO:0000256" key="1">
    <source>
        <dbReference type="ARBA" id="ARBA00022737"/>
    </source>
</evidence>
<feature type="chain" id="PRO_5030574165" evidence="5">
    <location>
        <begin position="24"/>
        <end position="621"/>
    </location>
</feature>
<name>A0A7W7ZBM4_9BACT</name>
<dbReference type="PRINTS" id="PR01415">
    <property type="entry name" value="ANKYRIN"/>
</dbReference>
<evidence type="ECO:0000256" key="2">
    <source>
        <dbReference type="ARBA" id="ARBA00023043"/>
    </source>
</evidence>
<dbReference type="EMBL" id="JACHIP010000002">
    <property type="protein sequence ID" value="MBB5056858.1"/>
    <property type="molecule type" value="Genomic_DNA"/>
</dbReference>
<accession>A0A7W7ZBM4</accession>
<feature type="repeat" description="ANK" evidence="3">
    <location>
        <begin position="129"/>
        <end position="161"/>
    </location>
</feature>
<feature type="compositionally biased region" description="Basic and acidic residues" evidence="4">
    <location>
        <begin position="595"/>
        <end position="611"/>
    </location>
</feature>
<dbReference type="PROSITE" id="PS50297">
    <property type="entry name" value="ANK_REP_REGION"/>
    <property type="match status" value="7"/>
</dbReference>
<comment type="caution">
    <text evidence="6">The sequence shown here is derived from an EMBL/GenBank/DDBJ whole genome shotgun (WGS) entry which is preliminary data.</text>
</comment>
<dbReference type="InterPro" id="IPR050745">
    <property type="entry name" value="Multifunctional_regulatory"/>
</dbReference>
<dbReference type="Proteomes" id="UP000540989">
    <property type="component" value="Unassembled WGS sequence"/>
</dbReference>
<dbReference type="InterPro" id="IPR036770">
    <property type="entry name" value="Ankyrin_rpt-contain_sf"/>
</dbReference>
<protein>
    <submittedName>
        <fullName evidence="6">Ankyrin repeat protein</fullName>
    </submittedName>
</protein>
<dbReference type="Gene3D" id="1.25.40.20">
    <property type="entry name" value="Ankyrin repeat-containing domain"/>
    <property type="match status" value="5"/>
</dbReference>
<keyword evidence="1" id="KW-0677">Repeat</keyword>
<dbReference type="InterPro" id="IPR002110">
    <property type="entry name" value="Ankyrin_rpt"/>
</dbReference>
<feature type="repeat" description="ANK" evidence="3">
    <location>
        <begin position="517"/>
        <end position="549"/>
    </location>
</feature>
<dbReference type="AlphaFoldDB" id="A0A7W7ZBM4"/>
<dbReference type="SMART" id="SM00248">
    <property type="entry name" value="ANK"/>
    <property type="match status" value="10"/>
</dbReference>
<evidence type="ECO:0000256" key="4">
    <source>
        <dbReference type="SAM" id="MobiDB-lite"/>
    </source>
</evidence>
<evidence type="ECO:0000256" key="3">
    <source>
        <dbReference type="PROSITE-ProRule" id="PRU00023"/>
    </source>
</evidence>
<feature type="region of interest" description="Disordered" evidence="4">
    <location>
        <begin position="210"/>
        <end position="261"/>
    </location>
</feature>